<dbReference type="InterPro" id="IPR036390">
    <property type="entry name" value="WH_DNA-bd_sf"/>
</dbReference>
<evidence type="ECO:0000313" key="6">
    <source>
        <dbReference type="EMBL" id="CDW55431.1"/>
    </source>
</evidence>
<dbReference type="Proteomes" id="UP000030665">
    <property type="component" value="Unassembled WGS sequence"/>
</dbReference>
<dbReference type="GO" id="GO:0005838">
    <property type="term" value="C:proteasome regulatory particle"/>
    <property type="evidence" value="ECO:0007669"/>
    <property type="project" value="TreeGrafter"/>
</dbReference>
<reference evidence="6" key="1">
    <citation type="submission" date="2014-01" db="EMBL/GenBank/DDBJ databases">
        <authorList>
            <person name="Aslett M."/>
        </authorList>
    </citation>
    <scope>NUCLEOTIDE SEQUENCE</scope>
</reference>
<dbReference type="AlphaFoldDB" id="A0A077Z5L3"/>
<evidence type="ECO:0000256" key="2">
    <source>
        <dbReference type="ARBA" id="ARBA00014932"/>
    </source>
</evidence>
<gene>
    <name evidence="6" type="ORF">TTRE_0000370301</name>
</gene>
<dbReference type="PROSITE" id="PS50250">
    <property type="entry name" value="PCI"/>
    <property type="match status" value="1"/>
</dbReference>
<evidence type="ECO:0000256" key="3">
    <source>
        <dbReference type="ARBA" id="ARBA00022942"/>
    </source>
</evidence>
<dbReference type="InterPro" id="IPR000717">
    <property type="entry name" value="PCI_dom"/>
</dbReference>
<dbReference type="STRING" id="36087.A0A077Z5L3"/>
<dbReference type="InterPro" id="IPR019585">
    <property type="entry name" value="Rpn7/CSN1"/>
</dbReference>
<dbReference type="InterPro" id="IPR045135">
    <property type="entry name" value="Rpn7_N"/>
</dbReference>
<evidence type="ECO:0000259" key="5">
    <source>
        <dbReference type="PROSITE" id="PS50250"/>
    </source>
</evidence>
<dbReference type="SUPFAM" id="SSF46785">
    <property type="entry name" value="Winged helix' DNA-binding domain"/>
    <property type="match status" value="1"/>
</dbReference>
<dbReference type="Pfam" id="PF01399">
    <property type="entry name" value="PCI"/>
    <property type="match status" value="1"/>
</dbReference>
<dbReference type="GO" id="GO:0043161">
    <property type="term" value="P:proteasome-mediated ubiquitin-dependent protein catabolic process"/>
    <property type="evidence" value="ECO:0007669"/>
    <property type="project" value="TreeGrafter"/>
</dbReference>
<name>A0A077Z5L3_TRITR</name>
<dbReference type="PANTHER" id="PTHR14145">
    <property type="entry name" value="26S PROTESOME SUBUNIT 6"/>
    <property type="match status" value="1"/>
</dbReference>
<dbReference type="EMBL" id="HG805954">
    <property type="protein sequence ID" value="CDW55431.1"/>
    <property type="molecule type" value="Genomic_DNA"/>
</dbReference>
<protein>
    <recommendedName>
        <fullName evidence="2">26S proteasome non-ATPase regulatory subunit 6</fullName>
    </recommendedName>
</protein>
<feature type="domain" description="PCI" evidence="5">
    <location>
        <begin position="179"/>
        <end position="362"/>
    </location>
</feature>
<dbReference type="PANTHER" id="PTHR14145:SF1">
    <property type="entry name" value="26S PROTEASOME NON-ATPASE REGULATORY SUBUNIT 6"/>
    <property type="match status" value="1"/>
</dbReference>
<proteinExistence type="inferred from homology"/>
<dbReference type="FunFam" id="1.25.40.570:FF:000005">
    <property type="entry name" value="26S proteasome regulatory subunit N7"/>
    <property type="match status" value="1"/>
</dbReference>
<sequence>MDRIKSEEMIPVNPNLELAQYHFLLSHTEYDPLLKNSIKTKLMEIIEQKEMGKYYESVCSDLCIPVDTELLNRLKEANRVKLEQLDAAIEDASKNLGESEVRDAYQKKAEYLCSIGDKDACLETFQIAFEKAVGVGNRIDIVFHQIRIGFFYMNHKLIKSQLALAKELMEQGGDWDRKNRLKAYEGYYALVRRDYHRASELLLDAVSTFTSYELISFEKLVFYAIVAAMIALERNDLRDKVIKSAEIREQLYGQADVRQFLMSLYECDYAGFFRSLADLEPKLKFDRVFAQHYSQYLRFMRAKAYKQLLSSYRSLTLQYMADAFGVTSEMIANELHQFITNGMLHCKIDDVLGIVETSQMNKKNIMYKSLVKEGDILLNRIQKLSRIINT</sequence>
<keyword evidence="3 6" id="KW-0647">Proteasome</keyword>
<reference evidence="6" key="2">
    <citation type="submission" date="2014-03" db="EMBL/GenBank/DDBJ databases">
        <title>The whipworm genome and dual-species transcriptomics of an intimate host-pathogen interaction.</title>
        <authorList>
            <person name="Foth B.J."/>
            <person name="Tsai I.J."/>
            <person name="Reid A.J."/>
            <person name="Bancroft A.J."/>
            <person name="Nichol S."/>
            <person name="Tracey A."/>
            <person name="Holroyd N."/>
            <person name="Cotton J.A."/>
            <person name="Stanley E.J."/>
            <person name="Zarowiecki M."/>
            <person name="Liu J.Z."/>
            <person name="Huckvale T."/>
            <person name="Cooper P.J."/>
            <person name="Grencis R.K."/>
            <person name="Berriman M."/>
        </authorList>
    </citation>
    <scope>NUCLEOTIDE SEQUENCE [LARGE SCALE GENOMIC DNA]</scope>
</reference>
<organism evidence="6 7">
    <name type="scientific">Trichuris trichiura</name>
    <name type="common">Whipworm</name>
    <name type="synonym">Trichocephalus trichiurus</name>
    <dbReference type="NCBI Taxonomy" id="36087"/>
    <lineage>
        <taxon>Eukaryota</taxon>
        <taxon>Metazoa</taxon>
        <taxon>Ecdysozoa</taxon>
        <taxon>Nematoda</taxon>
        <taxon>Enoplea</taxon>
        <taxon>Dorylaimia</taxon>
        <taxon>Trichinellida</taxon>
        <taxon>Trichuridae</taxon>
        <taxon>Trichuris</taxon>
    </lineage>
</organism>
<keyword evidence="7" id="KW-1185">Reference proteome</keyword>
<dbReference type="SMART" id="SM00088">
    <property type="entry name" value="PINT"/>
    <property type="match status" value="1"/>
</dbReference>
<keyword evidence="4" id="KW-0175">Coiled coil</keyword>
<evidence type="ECO:0000313" key="7">
    <source>
        <dbReference type="Proteomes" id="UP000030665"/>
    </source>
</evidence>
<accession>A0A077Z5L3</accession>
<dbReference type="InterPro" id="IPR049549">
    <property type="entry name" value="RPN7_PSMD6_C"/>
</dbReference>
<evidence type="ECO:0000256" key="4">
    <source>
        <dbReference type="SAM" id="Coils"/>
    </source>
</evidence>
<dbReference type="Gene3D" id="1.25.40.570">
    <property type="match status" value="1"/>
</dbReference>
<dbReference type="Pfam" id="PF21154">
    <property type="entry name" value="RPN7_PSMD6_C"/>
    <property type="match status" value="1"/>
</dbReference>
<feature type="coiled-coil region" evidence="4">
    <location>
        <begin position="71"/>
        <end position="102"/>
    </location>
</feature>
<comment type="similarity">
    <text evidence="1">Belongs to the proteasome subunit S10 family.</text>
</comment>
<evidence type="ECO:0000256" key="1">
    <source>
        <dbReference type="ARBA" id="ARBA00005717"/>
    </source>
</evidence>
<dbReference type="OrthoDB" id="1452at2759"/>
<dbReference type="Pfam" id="PF10602">
    <property type="entry name" value="RPN7"/>
    <property type="match status" value="1"/>
</dbReference>